<dbReference type="Proteomes" id="UP000275048">
    <property type="component" value="Unassembled WGS sequence"/>
</dbReference>
<evidence type="ECO:0000256" key="1">
    <source>
        <dbReference type="SAM" id="Phobius"/>
    </source>
</evidence>
<feature type="transmembrane region" description="Helical" evidence="1">
    <location>
        <begin position="20"/>
        <end position="52"/>
    </location>
</feature>
<evidence type="ECO:0008006" key="4">
    <source>
        <dbReference type="Google" id="ProtNLM"/>
    </source>
</evidence>
<name>A0A3M8A4R7_9MICO</name>
<evidence type="ECO:0000313" key="3">
    <source>
        <dbReference type="Proteomes" id="UP000275048"/>
    </source>
</evidence>
<gene>
    <name evidence="2" type="ORF">EDM22_15565</name>
</gene>
<protein>
    <recommendedName>
        <fullName evidence="4">DUF2238 domain-containing protein</fullName>
    </recommendedName>
</protein>
<dbReference type="Pfam" id="PF09997">
    <property type="entry name" value="DUF2238"/>
    <property type="match status" value="1"/>
</dbReference>
<keyword evidence="1" id="KW-0472">Membrane</keyword>
<proteinExistence type="predicted"/>
<feature type="transmembrane region" description="Helical" evidence="1">
    <location>
        <begin position="123"/>
        <end position="145"/>
    </location>
</feature>
<keyword evidence="1" id="KW-0812">Transmembrane</keyword>
<evidence type="ECO:0000313" key="2">
    <source>
        <dbReference type="EMBL" id="RNB45697.1"/>
    </source>
</evidence>
<comment type="caution">
    <text evidence="2">The sequence shown here is derived from an EMBL/GenBank/DDBJ whole genome shotgun (WGS) entry which is preliminary data.</text>
</comment>
<accession>A0A3M8A4R7</accession>
<dbReference type="OrthoDB" id="3790530at2"/>
<keyword evidence="3" id="KW-1185">Reference proteome</keyword>
<feature type="transmembrane region" description="Helical" evidence="1">
    <location>
        <begin position="64"/>
        <end position="84"/>
    </location>
</feature>
<dbReference type="InterPro" id="IPR014509">
    <property type="entry name" value="YjdF-like"/>
</dbReference>
<feature type="transmembrane region" description="Helical" evidence="1">
    <location>
        <begin position="90"/>
        <end position="111"/>
    </location>
</feature>
<dbReference type="RefSeq" id="WP_138708107.1">
    <property type="nucleotide sequence ID" value="NZ_JBHSNT010000007.1"/>
</dbReference>
<organism evidence="2 3">
    <name type="scientific">Agromyces tardus</name>
    <dbReference type="NCBI Taxonomy" id="2583849"/>
    <lineage>
        <taxon>Bacteria</taxon>
        <taxon>Bacillati</taxon>
        <taxon>Actinomycetota</taxon>
        <taxon>Actinomycetes</taxon>
        <taxon>Micrococcales</taxon>
        <taxon>Microbacteriaceae</taxon>
        <taxon>Agromyces</taxon>
    </lineage>
</organism>
<dbReference type="AlphaFoldDB" id="A0A3M8A4R7"/>
<dbReference type="EMBL" id="RHHB01000043">
    <property type="protein sequence ID" value="RNB45697.1"/>
    <property type="molecule type" value="Genomic_DNA"/>
</dbReference>
<sequence>MIRSWMRRPEGLAEIVADVLRIVGVVSIVVAGVGWGVLSSLSFVSAVAAMLLPRVLRVRPAFDILFCVAVLMSTWSSVMGIYYTTRWWDLPMHFLTNGLFAAMLYVVLVRLHVLADAETLPHPVLSATVMVTALGFSIGVLWEFFEWFGLNYIDPEIYVGYVDTLGDLVQGALGSMLAGLSMRFLAGRPRPRRVAERVPSPEAGRAA</sequence>
<feature type="transmembrane region" description="Helical" evidence="1">
    <location>
        <begin position="165"/>
        <end position="186"/>
    </location>
</feature>
<reference evidence="2 3" key="1">
    <citation type="submission" date="2018-10" db="EMBL/GenBank/DDBJ databases">
        <title>Isolation, diversity and antibacterial activity of antinobacteria from the wheat rhizosphere soil.</title>
        <authorList>
            <person name="Sun T."/>
        </authorList>
    </citation>
    <scope>NUCLEOTIDE SEQUENCE [LARGE SCALE GENOMIC DNA]</scope>
    <source>
        <strain evidence="2 3">SJ-23</strain>
    </source>
</reference>
<keyword evidence="1" id="KW-1133">Transmembrane helix</keyword>